<evidence type="ECO:0000256" key="1">
    <source>
        <dbReference type="SAM" id="MobiDB-lite"/>
    </source>
</evidence>
<dbReference type="EMBL" id="JACHXU010000045">
    <property type="protein sequence ID" value="MBB3210611.1"/>
    <property type="molecule type" value="Genomic_DNA"/>
</dbReference>
<dbReference type="Proteomes" id="UP000536179">
    <property type="component" value="Unassembled WGS sequence"/>
</dbReference>
<protein>
    <submittedName>
        <fullName evidence="2">Uncharacterized protein</fullName>
    </submittedName>
</protein>
<accession>A0A7W5E5H2</accession>
<gene>
    <name evidence="2" type="ORF">FHS27_006459</name>
</gene>
<keyword evidence="3" id="KW-1185">Reference proteome</keyword>
<comment type="caution">
    <text evidence="2">The sequence shown here is derived from an EMBL/GenBank/DDBJ whole genome shotgun (WGS) entry which is preliminary data.</text>
</comment>
<dbReference type="AlphaFoldDB" id="A0A7W5E5H2"/>
<sequence length="149" mass="16584">MGNTSAPCNCTPSPHGDRVPGVPQRAQIQGVPTLFQRFTNRDFDREPLSALEEEEEPNGEANDGPWIINAEASALLDELEEVDFDDVPVCSCGRYCDGQTLDDAWHCSHCDPNAEERRRRTQRLLAAANRIRRENGLSESNVTHADPQP</sequence>
<proteinExistence type="predicted"/>
<organism evidence="2 3">
    <name type="scientific">Aporhodopirellula rubra</name>
    <dbReference type="NCBI Taxonomy" id="980271"/>
    <lineage>
        <taxon>Bacteria</taxon>
        <taxon>Pseudomonadati</taxon>
        <taxon>Planctomycetota</taxon>
        <taxon>Planctomycetia</taxon>
        <taxon>Pirellulales</taxon>
        <taxon>Pirellulaceae</taxon>
        <taxon>Aporhodopirellula</taxon>
    </lineage>
</organism>
<reference evidence="2 3" key="1">
    <citation type="submission" date="2020-08" db="EMBL/GenBank/DDBJ databases">
        <title>Genomic Encyclopedia of Type Strains, Phase III (KMG-III): the genomes of soil and plant-associated and newly described type strains.</title>
        <authorList>
            <person name="Whitman W."/>
        </authorList>
    </citation>
    <scope>NUCLEOTIDE SEQUENCE [LARGE SCALE GENOMIC DNA]</scope>
    <source>
        <strain evidence="2 3">CECT 8075</strain>
    </source>
</reference>
<feature type="region of interest" description="Disordered" evidence="1">
    <location>
        <begin position="45"/>
        <end position="65"/>
    </location>
</feature>
<name>A0A7W5E5H2_9BACT</name>
<evidence type="ECO:0000313" key="3">
    <source>
        <dbReference type="Proteomes" id="UP000536179"/>
    </source>
</evidence>
<evidence type="ECO:0000313" key="2">
    <source>
        <dbReference type="EMBL" id="MBB3210611.1"/>
    </source>
</evidence>
<feature type="region of interest" description="Disordered" evidence="1">
    <location>
        <begin position="1"/>
        <end position="23"/>
    </location>
</feature>
<feature type="compositionally biased region" description="Polar residues" evidence="1">
    <location>
        <begin position="1"/>
        <end position="12"/>
    </location>
</feature>